<dbReference type="Proteomes" id="UP000063781">
    <property type="component" value="Chromosome"/>
</dbReference>
<dbReference type="Pfam" id="PF02237">
    <property type="entry name" value="BPL_C"/>
    <property type="match status" value="1"/>
</dbReference>
<keyword evidence="3" id="KW-0678">Repressor</keyword>
<dbReference type="Pfam" id="PF03099">
    <property type="entry name" value="BPL_LplA_LipB"/>
    <property type="match status" value="1"/>
</dbReference>
<keyword evidence="3" id="KW-0067">ATP-binding</keyword>
<dbReference type="STRING" id="1514105.AOC36_09170"/>
<keyword evidence="3" id="KW-0805">Transcription regulation</keyword>
<dbReference type="KEGG" id="erl:AOC36_09170"/>
<evidence type="ECO:0000313" key="5">
    <source>
        <dbReference type="EMBL" id="AMC94152.1"/>
    </source>
</evidence>
<dbReference type="NCBIfam" id="TIGR00121">
    <property type="entry name" value="birA_ligase"/>
    <property type="match status" value="1"/>
</dbReference>
<sequence>MNQKLLEILENNMHQHVSGEAIAQSLHMTRANVWKEIQKLKDLGYSIDSVRNLGYCLNSHSGNISPDYIKRSVDDVSEVHYFESLDSTNTYAKSQPFSANTLILASHQSQGRGRYGRNFYSPSNHGVYMSLVLEPKLELNDVQLVTVCAGLSVCLALETLYGLKPKIKWLNDILLNGKKLCGILTEGEIELETQKFKHCIVGFGINTEHDTHLPDSLSAIYTALNEDTDHLIDKNELIMSVLHQFYTLYNALPDNREALIDAYKHRSMILGKDVTLSTKEGTYKALDITRDGHLVVSDEHQTIHILNSGEVSIKEKINEN</sequence>
<evidence type="ECO:0000256" key="2">
    <source>
        <dbReference type="ARBA" id="ARBA00023267"/>
    </source>
</evidence>
<keyword evidence="6" id="KW-1185">Reference proteome</keyword>
<feature type="binding site" evidence="3">
    <location>
        <position position="179"/>
    </location>
    <ligand>
        <name>biotin</name>
        <dbReference type="ChEBI" id="CHEBI:57586"/>
    </ligand>
</feature>
<feature type="domain" description="BPL/LPL catalytic" evidence="4">
    <location>
        <begin position="63"/>
        <end position="253"/>
    </location>
</feature>
<dbReference type="PROSITE" id="PS51733">
    <property type="entry name" value="BPL_LPL_CATALYTIC"/>
    <property type="match status" value="1"/>
</dbReference>
<keyword evidence="3" id="KW-0238">DNA-binding</keyword>
<dbReference type="SUPFAM" id="SSF55681">
    <property type="entry name" value="Class II aaRS and biotin synthetases"/>
    <property type="match status" value="1"/>
</dbReference>
<dbReference type="SUPFAM" id="SSF46785">
    <property type="entry name" value="Winged helix' DNA-binding domain"/>
    <property type="match status" value="1"/>
</dbReference>
<dbReference type="RefSeq" id="WP_067633571.1">
    <property type="nucleotide sequence ID" value="NZ_CP013213.1"/>
</dbReference>
<dbReference type="InterPro" id="IPR013196">
    <property type="entry name" value="HTH_11"/>
</dbReference>
<dbReference type="InterPro" id="IPR045864">
    <property type="entry name" value="aa-tRNA-synth_II/BPL/LPL"/>
</dbReference>
<feature type="binding site" evidence="3">
    <location>
        <begin position="87"/>
        <end position="89"/>
    </location>
    <ligand>
        <name>biotin</name>
        <dbReference type="ChEBI" id="CHEBI:57586"/>
    </ligand>
</feature>
<feature type="binding site" evidence="3">
    <location>
        <begin position="112"/>
        <end position="114"/>
    </location>
    <ligand>
        <name>biotin</name>
        <dbReference type="ChEBI" id="CHEBI:57586"/>
    </ligand>
</feature>
<dbReference type="InterPro" id="IPR003142">
    <property type="entry name" value="BPL_C"/>
</dbReference>
<feature type="binding site" evidence="3">
    <location>
        <position position="108"/>
    </location>
    <ligand>
        <name>biotin</name>
        <dbReference type="ChEBI" id="CHEBI:57586"/>
    </ligand>
</feature>
<proteinExistence type="inferred from homology"/>
<dbReference type="GO" id="GO:0003677">
    <property type="term" value="F:DNA binding"/>
    <property type="evidence" value="ECO:0007669"/>
    <property type="project" value="UniProtKB-UniRule"/>
</dbReference>
<comment type="function">
    <text evidence="3">Acts both as a biotin--[acetyl-CoA-carboxylase] ligase and a repressor.</text>
</comment>
<dbReference type="Gene3D" id="1.10.10.10">
    <property type="entry name" value="Winged helix-like DNA-binding domain superfamily/Winged helix DNA-binding domain"/>
    <property type="match status" value="1"/>
</dbReference>
<name>A0A0X8H132_9FIRM</name>
<feature type="DNA-binding region" description="H-T-H motif" evidence="3">
    <location>
        <begin position="19"/>
        <end position="38"/>
    </location>
</feature>
<dbReference type="GO" id="GO:0004077">
    <property type="term" value="F:biotin--[biotin carboxyl-carrier protein] ligase activity"/>
    <property type="evidence" value="ECO:0007669"/>
    <property type="project" value="UniProtKB-UniRule"/>
</dbReference>
<dbReference type="InterPro" id="IPR036388">
    <property type="entry name" value="WH-like_DNA-bd_sf"/>
</dbReference>
<evidence type="ECO:0000313" key="6">
    <source>
        <dbReference type="Proteomes" id="UP000063781"/>
    </source>
</evidence>
<dbReference type="GO" id="GO:0009249">
    <property type="term" value="P:protein lipoylation"/>
    <property type="evidence" value="ECO:0007669"/>
    <property type="project" value="UniProtKB-ARBA"/>
</dbReference>
<accession>A0A0X8H132</accession>
<reference evidence="5 6" key="1">
    <citation type="submission" date="2015-10" db="EMBL/GenBank/DDBJ databases">
        <title>Erysipelothrix larvae sp. LV19 isolated from the larval gut of the rhinoceros beetle, Trypoxylus dichotomus.</title>
        <authorList>
            <person name="Lim S."/>
            <person name="Kim B.-C."/>
        </authorList>
    </citation>
    <scope>NUCLEOTIDE SEQUENCE [LARGE SCALE GENOMIC DNA]</scope>
    <source>
        <strain evidence="5 6">LV19</strain>
    </source>
</reference>
<dbReference type="GO" id="GO:0016740">
    <property type="term" value="F:transferase activity"/>
    <property type="evidence" value="ECO:0007669"/>
    <property type="project" value="UniProtKB-ARBA"/>
</dbReference>
<dbReference type="PANTHER" id="PTHR12835:SF5">
    <property type="entry name" value="BIOTIN--PROTEIN LIGASE"/>
    <property type="match status" value="1"/>
</dbReference>
<dbReference type="CDD" id="cd16442">
    <property type="entry name" value="BPL"/>
    <property type="match status" value="1"/>
</dbReference>
<dbReference type="EMBL" id="CP013213">
    <property type="protein sequence ID" value="AMC94152.1"/>
    <property type="molecule type" value="Genomic_DNA"/>
</dbReference>
<evidence type="ECO:0000259" key="4">
    <source>
        <dbReference type="PROSITE" id="PS51733"/>
    </source>
</evidence>
<dbReference type="PANTHER" id="PTHR12835">
    <property type="entry name" value="BIOTIN PROTEIN LIGASE"/>
    <property type="match status" value="1"/>
</dbReference>
<organism evidence="5 6">
    <name type="scientific">Erysipelothrix larvae</name>
    <dbReference type="NCBI Taxonomy" id="1514105"/>
    <lineage>
        <taxon>Bacteria</taxon>
        <taxon>Bacillati</taxon>
        <taxon>Bacillota</taxon>
        <taxon>Erysipelotrichia</taxon>
        <taxon>Erysipelotrichales</taxon>
        <taxon>Erysipelotrichaceae</taxon>
        <taxon>Erysipelothrix</taxon>
    </lineage>
</organism>
<dbReference type="InterPro" id="IPR004408">
    <property type="entry name" value="Biotin_CoA_COase_ligase"/>
</dbReference>
<protein>
    <recommendedName>
        <fullName evidence="3">Bifunctional ligase/repressor BirA</fullName>
    </recommendedName>
    <alternativeName>
        <fullName evidence="3">Biotin--[acetyl-CoA-carboxylase] ligase</fullName>
        <ecNumber evidence="3">6.3.4.15</ecNumber>
    </alternativeName>
    <alternativeName>
        <fullName evidence="3">Biotin--protein ligase</fullName>
    </alternativeName>
    <alternativeName>
        <fullName evidence="3">Biotin-[acetyl-CoA carboxylase] synthetase</fullName>
    </alternativeName>
</protein>
<dbReference type="Pfam" id="PF08279">
    <property type="entry name" value="HTH_11"/>
    <property type="match status" value="1"/>
</dbReference>
<dbReference type="InterPro" id="IPR004143">
    <property type="entry name" value="BPL_LPL_catalytic"/>
</dbReference>
<dbReference type="Gene3D" id="3.30.930.10">
    <property type="entry name" value="Bira Bifunctional Protein, Domain 2"/>
    <property type="match status" value="1"/>
</dbReference>
<comment type="catalytic activity">
    <reaction evidence="3">
        <text>biotin + L-lysyl-[protein] + ATP = N(6)-biotinyl-L-lysyl-[protein] + AMP + diphosphate + H(+)</text>
        <dbReference type="Rhea" id="RHEA:11756"/>
        <dbReference type="Rhea" id="RHEA-COMP:9752"/>
        <dbReference type="Rhea" id="RHEA-COMP:10505"/>
        <dbReference type="ChEBI" id="CHEBI:15378"/>
        <dbReference type="ChEBI" id="CHEBI:29969"/>
        <dbReference type="ChEBI" id="CHEBI:30616"/>
        <dbReference type="ChEBI" id="CHEBI:33019"/>
        <dbReference type="ChEBI" id="CHEBI:57586"/>
        <dbReference type="ChEBI" id="CHEBI:83144"/>
        <dbReference type="ChEBI" id="CHEBI:456215"/>
        <dbReference type="EC" id="6.3.4.15"/>
    </reaction>
</comment>
<dbReference type="GO" id="GO:0005524">
    <property type="term" value="F:ATP binding"/>
    <property type="evidence" value="ECO:0007669"/>
    <property type="project" value="UniProtKB-UniRule"/>
</dbReference>
<dbReference type="GO" id="GO:0006355">
    <property type="term" value="P:regulation of DNA-templated transcription"/>
    <property type="evidence" value="ECO:0007669"/>
    <property type="project" value="UniProtKB-UniRule"/>
</dbReference>
<keyword evidence="2 3" id="KW-0092">Biotin</keyword>
<dbReference type="InterPro" id="IPR036390">
    <property type="entry name" value="WH_DNA-bd_sf"/>
</dbReference>
<evidence type="ECO:0000256" key="1">
    <source>
        <dbReference type="ARBA" id="ARBA00022598"/>
    </source>
</evidence>
<gene>
    <name evidence="3" type="primary">birA</name>
    <name evidence="5" type="ORF">AOC36_09170</name>
</gene>
<dbReference type="AlphaFoldDB" id="A0A0X8H132"/>
<dbReference type="GO" id="GO:0005737">
    <property type="term" value="C:cytoplasm"/>
    <property type="evidence" value="ECO:0007669"/>
    <property type="project" value="TreeGrafter"/>
</dbReference>
<keyword evidence="3" id="KW-0547">Nucleotide-binding</keyword>
<evidence type="ECO:0000256" key="3">
    <source>
        <dbReference type="HAMAP-Rule" id="MF_00978"/>
    </source>
</evidence>
<dbReference type="EC" id="6.3.4.15" evidence="3"/>
<keyword evidence="1 3" id="KW-0436">Ligase</keyword>
<dbReference type="Gene3D" id="2.30.30.100">
    <property type="match status" value="1"/>
</dbReference>
<comment type="similarity">
    <text evidence="3">Belongs to the biotin--protein ligase family.</text>
</comment>
<dbReference type="HAMAP" id="MF_00978">
    <property type="entry name" value="Bifunct_BirA"/>
    <property type="match status" value="1"/>
</dbReference>
<dbReference type="InterPro" id="IPR030855">
    <property type="entry name" value="Bifunct_BirA"/>
</dbReference>
<keyword evidence="3" id="KW-0804">Transcription</keyword>